<feature type="transmembrane region" description="Helical" evidence="7">
    <location>
        <begin position="71"/>
        <end position="97"/>
    </location>
</feature>
<feature type="transmembrane region" description="Helical" evidence="7">
    <location>
        <begin position="30"/>
        <end position="51"/>
    </location>
</feature>
<dbReference type="Pfam" id="PF01554">
    <property type="entry name" value="MatE"/>
    <property type="match status" value="2"/>
</dbReference>
<sequence>VVSHKIFIIIIQKMSNVHTEKVKRLGEAPVFKLLCSFSVPCIFSMVISAIYMNVDAIFIAKFLGTDGLSALSVFAPIDVIALLFPSLSMAYGASTYISPALGQKQFRIANYYTTVFICMGLIYWGLAMLILLPLLPNILSMFNATNNVFRYAQQYGVVAIPGYTITYMFSNSMGPILRAENRANLSMWRQLLGAVLNIVLDAIFFYCVPKMEYYAASASTCISLLIVSIWMVLNIFDLIKGGVLRCKFGLLRYNVDELRDHDERQLQSSSETSTEAVELENVKSTIEMVHVDMQDEMSFETIAGEPSCPPHTTVADNPQPAAKRSSLGMIIYRFLAISFPFYINGVSSSVCSLLAAYYTTIISQANQEINRSAVGIVTRVTTLVSMPIIGLVQALTPILGYNLGAKKLDRVYLVLVYTSLIGVVMTLAVWGLCEGLAYPLMYLFAGDGETERAISALAVRLGLAGLPLQLFVSITVSVSQMKRKTVLSTILQLTRAAVTIVCIFVLPLIIKATKSQIDPVHGIFISPTVGDAVSGLVSMIIYIKWTLDYKKQCETASDE</sequence>
<feature type="transmembrane region" description="Helical" evidence="7">
    <location>
        <begin position="411"/>
        <end position="432"/>
    </location>
</feature>
<protein>
    <recommendedName>
        <fullName evidence="10">Na+ driven multidrug efflux pump</fullName>
    </recommendedName>
</protein>
<dbReference type="InterPro" id="IPR002528">
    <property type="entry name" value="MATE_fam"/>
</dbReference>
<feature type="transmembrane region" description="Helical" evidence="7">
    <location>
        <begin position="522"/>
        <end position="543"/>
    </location>
</feature>
<dbReference type="PANTHER" id="PTHR43823">
    <property type="entry name" value="SPORULATION PROTEIN YKVU"/>
    <property type="match status" value="1"/>
</dbReference>
<dbReference type="GO" id="GO:0015297">
    <property type="term" value="F:antiporter activity"/>
    <property type="evidence" value="ECO:0007669"/>
    <property type="project" value="InterPro"/>
</dbReference>
<evidence type="ECO:0000256" key="3">
    <source>
        <dbReference type="ARBA" id="ARBA00022475"/>
    </source>
</evidence>
<dbReference type="VEuPathDB" id="GiardiaDB:GL50581_3920"/>
<dbReference type="Proteomes" id="UP000018320">
    <property type="component" value="Unassembled WGS sequence"/>
</dbReference>
<dbReference type="GO" id="GO:0042910">
    <property type="term" value="F:xenobiotic transmembrane transporter activity"/>
    <property type="evidence" value="ECO:0007669"/>
    <property type="project" value="InterPro"/>
</dbReference>
<proteinExistence type="inferred from homology"/>
<gene>
    <name evidence="8" type="ORF">DHA2_33787</name>
</gene>
<organism evidence="8 9">
    <name type="scientific">Giardia intestinalis</name>
    <name type="common">Giardia lamblia</name>
    <dbReference type="NCBI Taxonomy" id="5741"/>
    <lineage>
        <taxon>Eukaryota</taxon>
        <taxon>Metamonada</taxon>
        <taxon>Diplomonadida</taxon>
        <taxon>Hexamitidae</taxon>
        <taxon>Giardiinae</taxon>
        <taxon>Giardia</taxon>
    </lineage>
</organism>
<dbReference type="EMBL" id="AHGT01000083">
    <property type="protein sequence ID" value="ESU35447.1"/>
    <property type="molecule type" value="Genomic_DNA"/>
</dbReference>
<feature type="transmembrane region" description="Helical" evidence="7">
    <location>
        <begin position="490"/>
        <end position="510"/>
    </location>
</feature>
<evidence type="ECO:0000313" key="9">
    <source>
        <dbReference type="Proteomes" id="UP000018320"/>
    </source>
</evidence>
<dbReference type="GO" id="GO:0005886">
    <property type="term" value="C:plasma membrane"/>
    <property type="evidence" value="ECO:0007669"/>
    <property type="project" value="UniProtKB-SubCell"/>
</dbReference>
<keyword evidence="4 7" id="KW-0812">Transmembrane</keyword>
<feature type="transmembrane region" description="Helical" evidence="7">
    <location>
        <begin position="376"/>
        <end position="399"/>
    </location>
</feature>
<accession>V6TAH7</accession>
<evidence type="ECO:0000256" key="7">
    <source>
        <dbReference type="SAM" id="Phobius"/>
    </source>
</evidence>
<feature type="transmembrane region" description="Helical" evidence="7">
    <location>
        <begin position="330"/>
        <end position="356"/>
    </location>
</feature>
<keyword evidence="3" id="KW-1003">Cell membrane</keyword>
<comment type="subcellular location">
    <subcellularLocation>
        <location evidence="1">Cell membrane</location>
        <topology evidence="1">Multi-pass membrane protein</topology>
    </subcellularLocation>
</comment>
<evidence type="ECO:0000256" key="4">
    <source>
        <dbReference type="ARBA" id="ARBA00022692"/>
    </source>
</evidence>
<dbReference type="AlphaFoldDB" id="V6TAH7"/>
<dbReference type="VEuPathDB" id="GiardiaDB:DHA2_33787"/>
<reference evidence="9" key="1">
    <citation type="submission" date="2012-02" db="EMBL/GenBank/DDBJ databases">
        <title>Genome sequencing of Giardia lamblia Genotypes A2 and B isolates (DH and GS) and comparative analysis with the genomes of Genotypes A1 and E (WB and Pig).</title>
        <authorList>
            <person name="Adam R."/>
            <person name="Dahlstrom E."/>
            <person name="Martens C."/>
            <person name="Bruno D."/>
            <person name="Barbian K."/>
            <person name="Porcella S.F."/>
            <person name="Nash T."/>
        </authorList>
    </citation>
    <scope>NUCLEOTIDE SEQUENCE</scope>
    <source>
        <strain evidence="9">DH</strain>
    </source>
</reference>
<evidence type="ECO:0000256" key="2">
    <source>
        <dbReference type="ARBA" id="ARBA00010199"/>
    </source>
</evidence>
<evidence type="ECO:0000256" key="1">
    <source>
        <dbReference type="ARBA" id="ARBA00004651"/>
    </source>
</evidence>
<feature type="transmembrane region" description="Helical" evidence="7">
    <location>
        <begin position="452"/>
        <end position="478"/>
    </location>
</feature>
<feature type="transmembrane region" description="Helical" evidence="7">
    <location>
        <begin position="152"/>
        <end position="170"/>
    </location>
</feature>
<keyword evidence="5 7" id="KW-1133">Transmembrane helix</keyword>
<comment type="caution">
    <text evidence="8">The sequence shown here is derived from an EMBL/GenBank/DDBJ whole genome shotgun (WGS) entry which is preliminary data.</text>
</comment>
<evidence type="ECO:0000313" key="8">
    <source>
        <dbReference type="EMBL" id="ESU35447.1"/>
    </source>
</evidence>
<name>V6TAH7_GIAIN</name>
<evidence type="ECO:0008006" key="10">
    <source>
        <dbReference type="Google" id="ProtNLM"/>
    </source>
</evidence>
<evidence type="ECO:0000256" key="5">
    <source>
        <dbReference type="ARBA" id="ARBA00022989"/>
    </source>
</evidence>
<feature type="transmembrane region" description="Helical" evidence="7">
    <location>
        <begin position="214"/>
        <end position="236"/>
    </location>
</feature>
<dbReference type="InterPro" id="IPR051327">
    <property type="entry name" value="MATE_MepA_subfamily"/>
</dbReference>
<evidence type="ECO:0000256" key="6">
    <source>
        <dbReference type="ARBA" id="ARBA00023136"/>
    </source>
</evidence>
<reference evidence="8 9" key="2">
    <citation type="journal article" date="2013" name="Genome Biol. Evol.">
        <title>Genome sequencing of Giardia lamblia genotypes A2 and B isolates (DH and GS) and comparative analysis with the genomes of genotypes A1 and E (WB and Pig).</title>
        <authorList>
            <person name="Adam R.D."/>
            <person name="Dahlstrom E.W."/>
            <person name="Martens C.A."/>
            <person name="Bruno D.P."/>
            <person name="Barbian K.D."/>
            <person name="Ricklefs S.M."/>
            <person name="Hernandez M.M."/>
            <person name="Narla N.P."/>
            <person name="Patel R.B."/>
            <person name="Porcella S.F."/>
            <person name="Nash T.E."/>
        </authorList>
    </citation>
    <scope>NUCLEOTIDE SEQUENCE [LARGE SCALE GENOMIC DNA]</scope>
    <source>
        <strain evidence="8 9">DH</strain>
    </source>
</reference>
<keyword evidence="6 7" id="KW-0472">Membrane</keyword>
<comment type="similarity">
    <text evidence="2">Belongs to the multi antimicrobial extrusion (MATE) (TC 2.A.66.1) family.</text>
</comment>
<dbReference type="VEuPathDB" id="GiardiaDB:GL50803_0033787"/>
<feature type="non-terminal residue" evidence="8">
    <location>
        <position position="1"/>
    </location>
</feature>
<feature type="transmembrane region" description="Helical" evidence="7">
    <location>
        <begin position="191"/>
        <end position="208"/>
    </location>
</feature>
<dbReference type="PANTHER" id="PTHR43823:SF3">
    <property type="entry name" value="MULTIDRUG EXPORT PROTEIN MEPA"/>
    <property type="match status" value="1"/>
</dbReference>
<dbReference type="VEuPathDB" id="GiardiaDB:QR46_1798"/>
<feature type="transmembrane region" description="Helical" evidence="7">
    <location>
        <begin position="109"/>
        <end position="132"/>
    </location>
</feature>